<feature type="compositionally biased region" description="Basic and acidic residues" evidence="1">
    <location>
        <begin position="325"/>
        <end position="340"/>
    </location>
</feature>
<feature type="compositionally biased region" description="Basic and acidic residues" evidence="1">
    <location>
        <begin position="75"/>
        <end position="84"/>
    </location>
</feature>
<reference evidence="2" key="3">
    <citation type="submission" date="2024-01" db="EMBL/GenBank/DDBJ databases">
        <authorList>
            <person name="Coelho M.A."/>
            <person name="David-Palma M."/>
            <person name="Shea T."/>
            <person name="Sun S."/>
            <person name="Cuomo C.A."/>
            <person name="Heitman J."/>
        </authorList>
    </citation>
    <scope>NUCLEOTIDE SEQUENCE</scope>
    <source>
        <strain evidence="2">CBS 7841</strain>
    </source>
</reference>
<proteinExistence type="predicted"/>
<dbReference type="EMBL" id="CP143784">
    <property type="protein sequence ID" value="WVN86030.1"/>
    <property type="molecule type" value="Genomic_DNA"/>
</dbReference>
<feature type="compositionally biased region" description="Low complexity" evidence="1">
    <location>
        <begin position="286"/>
        <end position="300"/>
    </location>
</feature>
<dbReference type="Proteomes" id="UP000094043">
    <property type="component" value="Chromosome 1"/>
</dbReference>
<feature type="compositionally biased region" description="Polar residues" evidence="1">
    <location>
        <begin position="267"/>
        <end position="284"/>
    </location>
</feature>
<feature type="compositionally biased region" description="Basic residues" evidence="1">
    <location>
        <begin position="343"/>
        <end position="353"/>
    </location>
</feature>
<feature type="compositionally biased region" description="Polar residues" evidence="1">
    <location>
        <begin position="216"/>
        <end position="233"/>
    </location>
</feature>
<feature type="compositionally biased region" description="Polar residues" evidence="1">
    <location>
        <begin position="59"/>
        <end position="68"/>
    </location>
</feature>
<feature type="region of interest" description="Disordered" evidence="1">
    <location>
        <begin position="324"/>
        <end position="362"/>
    </location>
</feature>
<protein>
    <submittedName>
        <fullName evidence="2">Uncharacterized protein</fullName>
    </submittedName>
</protein>
<reference evidence="2" key="1">
    <citation type="submission" date="2016-06" db="EMBL/GenBank/DDBJ databases">
        <authorList>
            <person name="Cuomo C."/>
            <person name="Litvintseva A."/>
            <person name="Heitman J."/>
            <person name="Chen Y."/>
            <person name="Sun S."/>
            <person name="Springer D."/>
            <person name="Dromer F."/>
            <person name="Young S."/>
            <person name="Zeng Q."/>
            <person name="Chapman S."/>
            <person name="Gujja S."/>
            <person name="Saif S."/>
            <person name="Birren B."/>
        </authorList>
    </citation>
    <scope>NUCLEOTIDE SEQUENCE</scope>
    <source>
        <strain evidence="2">CBS 7841</strain>
    </source>
</reference>
<dbReference type="AlphaFoldDB" id="A0AAJ8JPF1"/>
<organism evidence="2 3">
    <name type="scientific">Cryptococcus depauperatus CBS 7841</name>
    <dbReference type="NCBI Taxonomy" id="1295531"/>
    <lineage>
        <taxon>Eukaryota</taxon>
        <taxon>Fungi</taxon>
        <taxon>Dikarya</taxon>
        <taxon>Basidiomycota</taxon>
        <taxon>Agaricomycotina</taxon>
        <taxon>Tremellomycetes</taxon>
        <taxon>Tremellales</taxon>
        <taxon>Cryptococcaceae</taxon>
        <taxon>Cryptococcus</taxon>
    </lineage>
</organism>
<keyword evidence="3" id="KW-1185">Reference proteome</keyword>
<evidence type="ECO:0000313" key="2">
    <source>
        <dbReference type="EMBL" id="WVN86030.1"/>
    </source>
</evidence>
<gene>
    <name evidence="2" type="ORF">L203_101188</name>
</gene>
<dbReference type="GeneID" id="91085402"/>
<evidence type="ECO:0000313" key="3">
    <source>
        <dbReference type="Proteomes" id="UP000094043"/>
    </source>
</evidence>
<feature type="region of interest" description="Disordered" evidence="1">
    <location>
        <begin position="210"/>
        <end position="310"/>
    </location>
</feature>
<name>A0AAJ8JPF1_9TREE</name>
<accession>A0AAJ8JPF1</accession>
<dbReference type="KEGG" id="cdep:91085402"/>
<reference evidence="2" key="2">
    <citation type="journal article" date="2022" name="Elife">
        <title>Obligate sexual reproduction of a homothallic fungus closely related to the Cryptococcus pathogenic species complex.</title>
        <authorList>
            <person name="Passer A.R."/>
            <person name="Clancey S.A."/>
            <person name="Shea T."/>
            <person name="David-Palma M."/>
            <person name="Averette A.F."/>
            <person name="Boekhout T."/>
            <person name="Porcel B.M."/>
            <person name="Nowrousian M."/>
            <person name="Cuomo C.A."/>
            <person name="Sun S."/>
            <person name="Heitman J."/>
            <person name="Coelho M.A."/>
        </authorList>
    </citation>
    <scope>NUCLEOTIDE SEQUENCE</scope>
    <source>
        <strain evidence="2">CBS 7841</strain>
    </source>
</reference>
<dbReference type="RefSeq" id="XP_066066730.1">
    <property type="nucleotide sequence ID" value="XM_066210633.1"/>
</dbReference>
<evidence type="ECO:0000256" key="1">
    <source>
        <dbReference type="SAM" id="MobiDB-lite"/>
    </source>
</evidence>
<sequence length="362" mass="39268">MHSLGKHTRMPYALRLHTRDPLQPLPLLSYTYSTPLSPHSSSSKDIPSSHGTGLVALKRSSSTASLNPTPRKVSRGNDAEDKHVVGKSRAASNLDNQEKSRLHGSSSIPSKIKSVLERDDLGTGKSPARKLFMKVTEQPISGISGAVITPQSKRPIQVSLCYSELNPFASSSSSYNTHLEDCELHAPNTAMSINQQCADEVVDHSPGFVIYPDKAASSQNRRNNEGRTSSHQQMPDEDESTSLPSSPSVIAMDLENQENIPPPSYTYAASQRSTPSKSSTTSLVDSYLSASTSTCSGSGSELTPGSRRRERSKLVNEILLLRGEVGAEKGKRHEEHELTPGRRTTRSVAKNKARLAQEVNLA</sequence>
<feature type="region of interest" description="Disordered" evidence="1">
    <location>
        <begin position="57"/>
        <end position="111"/>
    </location>
</feature>